<dbReference type="SUPFAM" id="SSF52096">
    <property type="entry name" value="ClpP/crotonase"/>
    <property type="match status" value="1"/>
</dbReference>
<dbReference type="InterPro" id="IPR011762">
    <property type="entry name" value="COA_CT_N"/>
</dbReference>
<dbReference type="EMBL" id="LSLI01000010">
    <property type="protein sequence ID" value="KXS33163.1"/>
    <property type="molecule type" value="Genomic_DNA"/>
</dbReference>
<dbReference type="InterPro" id="IPR017556">
    <property type="entry name" value="Malonate_beta"/>
</dbReference>
<dbReference type="NCBIfam" id="TIGR03133">
    <property type="entry name" value="malonate_beta"/>
    <property type="match status" value="1"/>
</dbReference>
<dbReference type="InterPro" id="IPR000438">
    <property type="entry name" value="Acetyl_CoA_COase_Trfase_b_su"/>
</dbReference>
<reference evidence="3 4" key="1">
    <citation type="submission" date="2016-02" db="EMBL/GenBank/DDBJ databases">
        <authorList>
            <person name="Wen L."/>
            <person name="He K."/>
            <person name="Yang H."/>
        </authorList>
    </citation>
    <scope>NUCLEOTIDE SEQUENCE [LARGE SCALE GENOMIC DNA]</scope>
    <source>
        <strain evidence="3">ShG14-8</strain>
    </source>
</reference>
<feature type="domain" description="CoA carboxyltransferase N-terminal" evidence="2">
    <location>
        <begin position="1"/>
        <end position="237"/>
    </location>
</feature>
<gene>
    <name evidence="3" type="ORF">AWT59_0720</name>
</gene>
<keyword evidence="1" id="KW-0808">Transferase</keyword>
<comment type="caution">
    <text evidence="3">The sequence shown here is derived from an EMBL/GenBank/DDBJ whole genome shotgun (WGS) entry which is preliminary data.</text>
</comment>
<name>A0A139BW80_9PROT</name>
<dbReference type="Gene3D" id="3.90.226.10">
    <property type="entry name" value="2-enoyl-CoA Hydratase, Chain A, domain 1"/>
    <property type="match status" value="1"/>
</dbReference>
<dbReference type="Pfam" id="PF01039">
    <property type="entry name" value="Carboxyl_trans"/>
    <property type="match status" value="1"/>
</dbReference>
<dbReference type="GO" id="GO:0005975">
    <property type="term" value="P:carbohydrate metabolic process"/>
    <property type="evidence" value="ECO:0007669"/>
    <property type="project" value="InterPro"/>
</dbReference>
<evidence type="ECO:0000313" key="3">
    <source>
        <dbReference type="EMBL" id="KXS33163.1"/>
    </source>
</evidence>
<dbReference type="GO" id="GO:0006633">
    <property type="term" value="P:fatty acid biosynthetic process"/>
    <property type="evidence" value="ECO:0007669"/>
    <property type="project" value="InterPro"/>
</dbReference>
<dbReference type="PRINTS" id="PR01070">
    <property type="entry name" value="ACCCTRFRASEB"/>
</dbReference>
<evidence type="ECO:0000313" key="4">
    <source>
        <dbReference type="Proteomes" id="UP000070578"/>
    </source>
</evidence>
<dbReference type="GO" id="GO:0003989">
    <property type="term" value="F:acetyl-CoA carboxylase activity"/>
    <property type="evidence" value="ECO:0007669"/>
    <property type="project" value="InterPro"/>
</dbReference>
<organism evidence="3 4">
    <name type="scientific">Candidatus Gallionella acididurans</name>
    <dbReference type="NCBI Taxonomy" id="1796491"/>
    <lineage>
        <taxon>Bacteria</taxon>
        <taxon>Pseudomonadati</taxon>
        <taxon>Pseudomonadota</taxon>
        <taxon>Betaproteobacteria</taxon>
        <taxon>Nitrosomonadales</taxon>
        <taxon>Gallionellaceae</taxon>
        <taxon>Gallionella</taxon>
    </lineage>
</organism>
<evidence type="ECO:0000256" key="1">
    <source>
        <dbReference type="ARBA" id="ARBA00022679"/>
    </source>
</evidence>
<dbReference type="GO" id="GO:0016740">
    <property type="term" value="F:transferase activity"/>
    <property type="evidence" value="ECO:0007669"/>
    <property type="project" value="UniProtKB-KW"/>
</dbReference>
<dbReference type="GO" id="GO:2001295">
    <property type="term" value="P:malonyl-CoA biosynthetic process"/>
    <property type="evidence" value="ECO:0007669"/>
    <property type="project" value="TreeGrafter"/>
</dbReference>
<dbReference type="PATRIC" id="fig|1796491.3.peg.780"/>
<reference evidence="3 4" key="2">
    <citation type="submission" date="2016-03" db="EMBL/GenBank/DDBJ databases">
        <title>New uncultured bacterium of the family Gallionellaceae from acid mine drainage: description and reconstruction of genome based on metagenomic analysis of microbial community.</title>
        <authorList>
            <person name="Kadnikov V."/>
            <person name="Ivasenko D."/>
            <person name="Beletsky A."/>
            <person name="Mardanov A."/>
            <person name="Danilova E."/>
            <person name="Pimenov N."/>
            <person name="Karnachuk O."/>
            <person name="Ravin N."/>
        </authorList>
    </citation>
    <scope>NUCLEOTIDE SEQUENCE [LARGE SCALE GENOMIC DNA]</scope>
    <source>
        <strain evidence="3">ShG14-8</strain>
    </source>
</reference>
<proteinExistence type="predicted"/>
<dbReference type="Proteomes" id="UP000070578">
    <property type="component" value="Unassembled WGS sequence"/>
</dbReference>
<dbReference type="GO" id="GO:0016831">
    <property type="term" value="F:carboxy-lyase activity"/>
    <property type="evidence" value="ECO:0007669"/>
    <property type="project" value="InterPro"/>
</dbReference>
<dbReference type="PANTHER" id="PTHR42995">
    <property type="entry name" value="ACETYL-COENZYME A CARBOXYLASE CARBOXYL TRANSFERASE SUBUNIT BETA, CHLOROPLASTIC"/>
    <property type="match status" value="1"/>
</dbReference>
<dbReference type="InterPro" id="IPR029045">
    <property type="entry name" value="ClpP/crotonase-like_dom_sf"/>
</dbReference>
<dbReference type="PROSITE" id="PS50980">
    <property type="entry name" value="COA_CT_NTER"/>
    <property type="match status" value="1"/>
</dbReference>
<dbReference type="GO" id="GO:0009317">
    <property type="term" value="C:acetyl-CoA carboxylase complex"/>
    <property type="evidence" value="ECO:0007669"/>
    <property type="project" value="InterPro"/>
</dbReference>
<dbReference type="InterPro" id="IPR034733">
    <property type="entry name" value="AcCoA_carboxyl_beta"/>
</dbReference>
<dbReference type="AlphaFoldDB" id="A0A139BW80"/>
<sequence length="314" mass="33634">MTHSYYESSARARIAGLLDADSFHEWLPAADRLTSPHLAALEQSAAFDDGVIVGRGSIAGKQVFFAAQEGGFMGGAVGEVHGAKIVGMLERAVRDHPAAVLLLLETGGVRLQEANAGLIAVSEVMRAILSARAAGVPVIVAIGGQYGCFGGMGIASRCASAIIISEEGRLGLSGPEVIETVRGVEEYDSRDRALVWRTVGGKHRYLLGECDTIVPDSMEAFQRAIIACINNGEDWSLEALEREHQLLGDRVQRFGSCKDGRDIWRELGWADPDAIAMMDNDEFIAAAQGRRAKDLECADSSALEKRGDKSPHSI</sequence>
<protein>
    <submittedName>
        <fullName evidence="3">Malonate decarboxylase subunit beta</fullName>
    </submittedName>
</protein>
<dbReference type="PANTHER" id="PTHR42995:SF1">
    <property type="entry name" value="MALONATE DECARBOXYLASE BETA SUBUNIT"/>
    <property type="match status" value="1"/>
</dbReference>
<dbReference type="NCBIfam" id="NF005530">
    <property type="entry name" value="PRK07189.1"/>
    <property type="match status" value="1"/>
</dbReference>
<evidence type="ECO:0000259" key="2">
    <source>
        <dbReference type="PROSITE" id="PS50980"/>
    </source>
</evidence>
<accession>A0A139BW80</accession>